<gene>
    <name evidence="2" type="ordered locus">gll2206</name>
</gene>
<dbReference type="RefSeq" id="WP_011142203.1">
    <property type="nucleotide sequence ID" value="NC_005125.1"/>
</dbReference>
<dbReference type="InterPro" id="IPR036291">
    <property type="entry name" value="NAD(P)-bd_dom_sf"/>
</dbReference>
<organism evidence="2 3">
    <name type="scientific">Gloeobacter violaceus (strain ATCC 29082 / PCC 7421)</name>
    <dbReference type="NCBI Taxonomy" id="251221"/>
    <lineage>
        <taxon>Bacteria</taxon>
        <taxon>Bacillati</taxon>
        <taxon>Cyanobacteriota</taxon>
        <taxon>Cyanophyceae</taxon>
        <taxon>Gloeobacterales</taxon>
        <taxon>Gloeobacteraceae</taxon>
        <taxon>Gloeobacter</taxon>
    </lineage>
</organism>
<reference evidence="2 3" key="2">
    <citation type="journal article" date="2003" name="DNA Res.">
        <title>Complete genome structure of Gloeobacter violaceus PCC 7421, a cyanobacterium that lacks thylakoids (supplement).</title>
        <authorList>
            <person name="Nakamura Y."/>
            <person name="Kaneko T."/>
            <person name="Sato S."/>
            <person name="Mimuro M."/>
            <person name="Miyashita H."/>
            <person name="Tsuchiya T."/>
            <person name="Sasamoto S."/>
            <person name="Watanabe A."/>
            <person name="Kawashima K."/>
            <person name="Kishida Y."/>
            <person name="Kiyokawa C."/>
            <person name="Kohara M."/>
            <person name="Matsumoto M."/>
            <person name="Matsuno A."/>
            <person name="Nakazaki N."/>
            <person name="Shimpo S."/>
            <person name="Takeuchi C."/>
            <person name="Yamada M."/>
            <person name="Tabata S."/>
        </authorList>
    </citation>
    <scope>NUCLEOTIDE SEQUENCE [LARGE SCALE GENOMIC DNA]</scope>
    <source>
        <strain evidence="3">ATCC 29082 / PCC 7421</strain>
    </source>
</reference>
<dbReference type="PANTHER" id="PTHR43245">
    <property type="entry name" value="BIFUNCTIONAL POLYMYXIN RESISTANCE PROTEIN ARNA"/>
    <property type="match status" value="1"/>
</dbReference>
<dbReference type="PATRIC" id="fig|251221.4.peg.2239"/>
<dbReference type="PANTHER" id="PTHR43245:SF23">
    <property type="entry name" value="NAD(P)-BINDING DOMAIN-CONTAINING PROTEIN"/>
    <property type="match status" value="1"/>
</dbReference>
<dbReference type="InterPro" id="IPR001509">
    <property type="entry name" value="Epimerase_deHydtase"/>
</dbReference>
<dbReference type="Pfam" id="PF01370">
    <property type="entry name" value="Epimerase"/>
    <property type="match status" value="1"/>
</dbReference>
<dbReference type="EMBL" id="BA000045">
    <property type="protein sequence ID" value="BAC90147.1"/>
    <property type="molecule type" value="Genomic_DNA"/>
</dbReference>
<dbReference type="STRING" id="251221.gene:10759701"/>
<dbReference type="eggNOG" id="COG0451">
    <property type="taxonomic scope" value="Bacteria"/>
</dbReference>
<dbReference type="Proteomes" id="UP000000557">
    <property type="component" value="Chromosome"/>
</dbReference>
<dbReference type="OrthoDB" id="9811743at2"/>
<dbReference type="PhylomeDB" id="Q7NIH7"/>
<dbReference type="KEGG" id="gvi:gll2206"/>
<dbReference type="SUPFAM" id="SSF51735">
    <property type="entry name" value="NAD(P)-binding Rossmann-fold domains"/>
    <property type="match status" value="1"/>
</dbReference>
<dbReference type="HOGENOM" id="CLU_007383_1_0_3"/>
<reference evidence="2 3" key="1">
    <citation type="journal article" date="2003" name="DNA Res.">
        <title>Complete genome structure of Gloeobacter violaceus PCC 7421, a cyanobacterium that lacks thylakoids.</title>
        <authorList>
            <person name="Nakamura Y."/>
            <person name="Kaneko T."/>
            <person name="Sato S."/>
            <person name="Mimuro M."/>
            <person name="Miyashita H."/>
            <person name="Tsuchiya T."/>
            <person name="Sasamoto S."/>
            <person name="Watanabe A."/>
            <person name="Kawashima K."/>
            <person name="Kishida Y."/>
            <person name="Kiyokawa C."/>
            <person name="Kohara M."/>
            <person name="Matsumoto M."/>
            <person name="Matsuno A."/>
            <person name="Nakazaki N."/>
            <person name="Shimpo S."/>
            <person name="Takeuchi C."/>
            <person name="Yamada M."/>
            <person name="Tabata S."/>
        </authorList>
    </citation>
    <scope>NUCLEOTIDE SEQUENCE [LARGE SCALE GENOMIC DNA]</scope>
    <source>
        <strain evidence="3">ATCC 29082 / PCC 7421</strain>
    </source>
</reference>
<dbReference type="InterPro" id="IPR050177">
    <property type="entry name" value="Lipid_A_modif_metabolic_enz"/>
</dbReference>
<evidence type="ECO:0000259" key="1">
    <source>
        <dbReference type="Pfam" id="PF01370"/>
    </source>
</evidence>
<dbReference type="InParanoid" id="Q7NIH7"/>
<keyword evidence="3" id="KW-1185">Reference proteome</keyword>
<evidence type="ECO:0000313" key="3">
    <source>
        <dbReference type="Proteomes" id="UP000000557"/>
    </source>
</evidence>
<dbReference type="CDD" id="cd08946">
    <property type="entry name" value="SDR_e"/>
    <property type="match status" value="1"/>
</dbReference>
<feature type="domain" description="NAD-dependent epimerase/dehydratase" evidence="1">
    <location>
        <begin position="3"/>
        <end position="236"/>
    </location>
</feature>
<accession>Q7NIH7</accession>
<protein>
    <submittedName>
        <fullName evidence="2">Gll2206 protein</fullName>
    </submittedName>
</protein>
<sequence length="362" mass="40763">MKILATGTEGYIGTLLGGVLLERGHEVTGLDTGFHKVGWLYNGVRQAPLHLRQDIRHITEEDLRGYDAIVHLAELSNDPVGQLNPTITYDINHIGTIELAKKAKRAGVSRFVYMSSCSVYGAGGEKFSTEESEVNPLTAYARCKIFVERDLAPMADENFSPTFLRNATAYGPSPRMRFDLVVNSLAGFAWTAKEIRMESDGTPWRPFVHVLDMCQAIYCALEAPRQMVHNEIFNVGDNAENYQVKDIARIIAETFPGCKLSLGSNPTDRRDYKVCFDKINTQLPGFQCRRNVALGARQLLEIFSKIHMDTELFEFRGHTRLKQIQHLLETGQIDNELFWSEYVSTEQDKSVLVQQPVLTAAE</sequence>
<dbReference type="EnsemblBacteria" id="BAC90147">
    <property type="protein sequence ID" value="BAC90147"/>
    <property type="gene ID" value="BAC90147"/>
</dbReference>
<evidence type="ECO:0000313" key="2">
    <source>
        <dbReference type="EMBL" id="BAC90147.1"/>
    </source>
</evidence>
<dbReference type="Gene3D" id="3.40.50.720">
    <property type="entry name" value="NAD(P)-binding Rossmann-like Domain"/>
    <property type="match status" value="1"/>
</dbReference>
<proteinExistence type="predicted"/>
<dbReference type="AlphaFoldDB" id="Q7NIH7"/>
<name>Q7NIH7_GLOVI</name>